<name>A0A6A6HJN3_VIRVR</name>
<feature type="transmembrane region" description="Helical" evidence="1">
    <location>
        <begin position="67"/>
        <end position="87"/>
    </location>
</feature>
<keyword evidence="1" id="KW-1133">Transmembrane helix</keyword>
<evidence type="ECO:0000313" key="3">
    <source>
        <dbReference type="Proteomes" id="UP000800092"/>
    </source>
</evidence>
<evidence type="ECO:0000256" key="1">
    <source>
        <dbReference type="SAM" id="Phobius"/>
    </source>
</evidence>
<accession>A0A6A6HJN3</accession>
<evidence type="ECO:0008006" key="4">
    <source>
        <dbReference type="Google" id="ProtNLM"/>
    </source>
</evidence>
<protein>
    <recommendedName>
        <fullName evidence="4">DUF1772-domain-containing protein</fullName>
    </recommendedName>
</protein>
<dbReference type="EMBL" id="ML991778">
    <property type="protein sequence ID" value="KAF2237733.1"/>
    <property type="molecule type" value="Genomic_DNA"/>
</dbReference>
<organism evidence="2 3">
    <name type="scientific">Viridothelium virens</name>
    <name type="common">Speckled blister lichen</name>
    <name type="synonym">Trypethelium virens</name>
    <dbReference type="NCBI Taxonomy" id="1048519"/>
    <lineage>
        <taxon>Eukaryota</taxon>
        <taxon>Fungi</taxon>
        <taxon>Dikarya</taxon>
        <taxon>Ascomycota</taxon>
        <taxon>Pezizomycotina</taxon>
        <taxon>Dothideomycetes</taxon>
        <taxon>Dothideomycetes incertae sedis</taxon>
        <taxon>Trypetheliales</taxon>
        <taxon>Trypetheliaceae</taxon>
        <taxon>Viridothelium</taxon>
    </lineage>
</organism>
<keyword evidence="1" id="KW-0472">Membrane</keyword>
<sequence>MTSHPALLLPLCSYSASLALSVFQFPLFIAFLPKPISPTSSHLPQPTASSNYSALSGRPLSYFWSKFIVPGTTVVAALFLTSAISGGLSSRWLHQHRHLETSEIARWYMYGSAASLGHFAFVPFVIPRVRRIIEQVEEKGAKKEERDIIAVNEQETRGWLMVHLLRTLAVDVVAVVCFAKGVALSLWVV</sequence>
<keyword evidence="3" id="KW-1185">Reference proteome</keyword>
<evidence type="ECO:0000313" key="2">
    <source>
        <dbReference type="EMBL" id="KAF2237733.1"/>
    </source>
</evidence>
<dbReference type="Proteomes" id="UP000800092">
    <property type="component" value="Unassembled WGS sequence"/>
</dbReference>
<proteinExistence type="predicted"/>
<gene>
    <name evidence="2" type="ORF">EV356DRAFT_520262</name>
</gene>
<dbReference type="OrthoDB" id="1523883at2759"/>
<feature type="transmembrane region" description="Helical" evidence="1">
    <location>
        <begin position="6"/>
        <end position="32"/>
    </location>
</feature>
<dbReference type="AlphaFoldDB" id="A0A6A6HJN3"/>
<keyword evidence="1" id="KW-0812">Transmembrane</keyword>
<reference evidence="2" key="1">
    <citation type="journal article" date="2020" name="Stud. Mycol.">
        <title>101 Dothideomycetes genomes: a test case for predicting lifestyles and emergence of pathogens.</title>
        <authorList>
            <person name="Haridas S."/>
            <person name="Albert R."/>
            <person name="Binder M."/>
            <person name="Bloem J."/>
            <person name="Labutti K."/>
            <person name="Salamov A."/>
            <person name="Andreopoulos B."/>
            <person name="Baker S."/>
            <person name="Barry K."/>
            <person name="Bills G."/>
            <person name="Bluhm B."/>
            <person name="Cannon C."/>
            <person name="Castanera R."/>
            <person name="Culley D."/>
            <person name="Daum C."/>
            <person name="Ezra D."/>
            <person name="Gonzalez J."/>
            <person name="Henrissat B."/>
            <person name="Kuo A."/>
            <person name="Liang C."/>
            <person name="Lipzen A."/>
            <person name="Lutzoni F."/>
            <person name="Magnuson J."/>
            <person name="Mondo S."/>
            <person name="Nolan M."/>
            <person name="Ohm R."/>
            <person name="Pangilinan J."/>
            <person name="Park H.-J."/>
            <person name="Ramirez L."/>
            <person name="Alfaro M."/>
            <person name="Sun H."/>
            <person name="Tritt A."/>
            <person name="Yoshinaga Y."/>
            <person name="Zwiers L.-H."/>
            <person name="Turgeon B."/>
            <person name="Goodwin S."/>
            <person name="Spatafora J."/>
            <person name="Crous P."/>
            <person name="Grigoriev I."/>
        </authorList>
    </citation>
    <scope>NUCLEOTIDE SEQUENCE</scope>
    <source>
        <strain evidence="2">Tuck. ex Michener</strain>
    </source>
</reference>